<dbReference type="EMBL" id="JAGPXF010000008">
    <property type="protein sequence ID" value="KAH7233197.1"/>
    <property type="molecule type" value="Genomic_DNA"/>
</dbReference>
<protein>
    <submittedName>
        <fullName evidence="1">Uncharacterized protein</fullName>
    </submittedName>
</protein>
<dbReference type="AlphaFoldDB" id="A0A8K0RIM5"/>
<evidence type="ECO:0000313" key="2">
    <source>
        <dbReference type="Proteomes" id="UP000813427"/>
    </source>
</evidence>
<sequence>MSREWAAFHTKELQMVGALVAIALGRDESHKRSKGDIDRRCTNVETGVGAGEQSMASWCVQEGVSVWLDYDPIPPVEARSKRPGWSLRKEYFELVALECTFLLLRSNLPAPQFLLISTANLPREKAKAKADGCRQMCWQAGKGLVQLTPAVLSFSVGSSQHGRVLRAECAFA</sequence>
<organism evidence="1 2">
    <name type="scientific">Fusarium tricinctum</name>
    <dbReference type="NCBI Taxonomy" id="61284"/>
    <lineage>
        <taxon>Eukaryota</taxon>
        <taxon>Fungi</taxon>
        <taxon>Dikarya</taxon>
        <taxon>Ascomycota</taxon>
        <taxon>Pezizomycotina</taxon>
        <taxon>Sordariomycetes</taxon>
        <taxon>Hypocreomycetidae</taxon>
        <taxon>Hypocreales</taxon>
        <taxon>Nectriaceae</taxon>
        <taxon>Fusarium</taxon>
        <taxon>Fusarium tricinctum species complex</taxon>
    </lineage>
</organism>
<evidence type="ECO:0000313" key="1">
    <source>
        <dbReference type="EMBL" id="KAH7233197.1"/>
    </source>
</evidence>
<accession>A0A8K0RIM5</accession>
<keyword evidence="2" id="KW-1185">Reference proteome</keyword>
<dbReference type="Proteomes" id="UP000813427">
    <property type="component" value="Unassembled WGS sequence"/>
</dbReference>
<name>A0A8K0RIM5_9HYPO</name>
<gene>
    <name evidence="1" type="ORF">BKA59DRAFT_460654</name>
</gene>
<proteinExistence type="predicted"/>
<comment type="caution">
    <text evidence="1">The sequence shown here is derived from an EMBL/GenBank/DDBJ whole genome shotgun (WGS) entry which is preliminary data.</text>
</comment>
<reference evidence="1" key="1">
    <citation type="journal article" date="2021" name="Nat. Commun.">
        <title>Genetic determinants of endophytism in the Arabidopsis root mycobiome.</title>
        <authorList>
            <person name="Mesny F."/>
            <person name="Miyauchi S."/>
            <person name="Thiergart T."/>
            <person name="Pickel B."/>
            <person name="Atanasova L."/>
            <person name="Karlsson M."/>
            <person name="Huettel B."/>
            <person name="Barry K.W."/>
            <person name="Haridas S."/>
            <person name="Chen C."/>
            <person name="Bauer D."/>
            <person name="Andreopoulos W."/>
            <person name="Pangilinan J."/>
            <person name="LaButti K."/>
            <person name="Riley R."/>
            <person name="Lipzen A."/>
            <person name="Clum A."/>
            <person name="Drula E."/>
            <person name="Henrissat B."/>
            <person name="Kohler A."/>
            <person name="Grigoriev I.V."/>
            <person name="Martin F.M."/>
            <person name="Hacquard S."/>
        </authorList>
    </citation>
    <scope>NUCLEOTIDE SEQUENCE</scope>
    <source>
        <strain evidence="1">MPI-SDFR-AT-0068</strain>
    </source>
</reference>